<sequence>MSDRFESKQRMQQVNENTKRQYPSSHLLVYFLLANSLFACTNRPNNVLSDQKMENVLFDLYLAETAIHENRSFSLSDSLTRQELLQSIFKKHKISGQKLDTSLVWYNAHLDKYIKINENLSKRYGLLLTDLEAEKERIRIASTIIDTSYFYRSPSFWLQSQGRDHIHAFVNHTDTVQMNRSKQYYVQLTMWGMKDSIQSVLTLCVQCNDTNFIHRDTIAKNGLFEKQYSFYGNHQVQAIYGNLHVSDTIRQPLLISDFAVYQKITTILPPNLTVNENIQRK</sequence>
<reference evidence="2 3" key="1">
    <citation type="submission" date="2019-03" db="EMBL/GenBank/DDBJ databases">
        <title>Single cell metagenomics reveals metabolic interactions within the superorganism composed of flagellate Streblomastix strix and complex community of Bacteroidetes bacteria on its surface.</title>
        <authorList>
            <person name="Treitli S.C."/>
            <person name="Kolisko M."/>
            <person name="Husnik F."/>
            <person name="Keeling P."/>
            <person name="Hampl V."/>
        </authorList>
    </citation>
    <scope>NUCLEOTIDE SEQUENCE [LARGE SCALE GENOMIC DNA]</scope>
    <source>
        <strain evidence="2">St1</strain>
    </source>
</reference>
<dbReference type="EMBL" id="SNRX01000007">
    <property type="protein sequence ID" value="KAA6302454.1"/>
    <property type="molecule type" value="Genomic_DNA"/>
</dbReference>
<evidence type="ECO:0000313" key="2">
    <source>
        <dbReference type="EMBL" id="KAA6302454.1"/>
    </source>
</evidence>
<organism evidence="2 3">
    <name type="scientific">Candidatus Ordinivivax streblomastigis</name>
    <dbReference type="NCBI Taxonomy" id="2540710"/>
    <lineage>
        <taxon>Bacteria</taxon>
        <taxon>Pseudomonadati</taxon>
        <taxon>Bacteroidota</taxon>
        <taxon>Bacteroidia</taxon>
        <taxon>Bacteroidales</taxon>
        <taxon>Candidatus Ordinivivax</taxon>
    </lineage>
</organism>
<accession>A0A5M8P235</accession>
<dbReference type="Proteomes" id="UP000324575">
    <property type="component" value="Unassembled WGS sequence"/>
</dbReference>
<name>A0A5M8P235_9BACT</name>
<gene>
    <name evidence="2" type="ORF">EZS26_001286</name>
</gene>
<dbReference type="AlphaFoldDB" id="A0A5M8P235"/>
<comment type="caution">
    <text evidence="2">The sequence shown here is derived from an EMBL/GenBank/DDBJ whole genome shotgun (WGS) entry which is preliminary data.</text>
</comment>
<protein>
    <recommendedName>
        <fullName evidence="1">DUF4296 domain-containing protein</fullName>
    </recommendedName>
</protein>
<dbReference type="Pfam" id="PF14129">
    <property type="entry name" value="DUF4296"/>
    <property type="match status" value="1"/>
</dbReference>
<evidence type="ECO:0000313" key="3">
    <source>
        <dbReference type="Proteomes" id="UP000324575"/>
    </source>
</evidence>
<proteinExistence type="predicted"/>
<dbReference type="InterPro" id="IPR025381">
    <property type="entry name" value="DUF4296"/>
</dbReference>
<feature type="domain" description="DUF4296" evidence="1">
    <location>
        <begin position="44"/>
        <end position="123"/>
    </location>
</feature>
<evidence type="ECO:0000259" key="1">
    <source>
        <dbReference type="Pfam" id="PF14129"/>
    </source>
</evidence>